<keyword evidence="5" id="KW-1185">Reference proteome</keyword>
<name>A0A556QKB0_9BACT</name>
<evidence type="ECO:0000313" key="5">
    <source>
        <dbReference type="Proteomes" id="UP000315648"/>
    </source>
</evidence>
<dbReference type="Gene3D" id="3.40.50.720">
    <property type="entry name" value="NAD(P)-binding Rossmann-like Domain"/>
    <property type="match status" value="2"/>
</dbReference>
<dbReference type="CDD" id="cd05300">
    <property type="entry name" value="2-Hacid_dh_1"/>
    <property type="match status" value="1"/>
</dbReference>
<proteinExistence type="predicted"/>
<dbReference type="Pfam" id="PF02826">
    <property type="entry name" value="2-Hacid_dh_C"/>
    <property type="match status" value="1"/>
</dbReference>
<dbReference type="PANTHER" id="PTHR43333:SF1">
    <property type="entry name" value="D-ISOMER SPECIFIC 2-HYDROXYACID DEHYDROGENASE NAD-BINDING DOMAIN-CONTAINING PROTEIN"/>
    <property type="match status" value="1"/>
</dbReference>
<keyword evidence="1" id="KW-0560">Oxidoreductase</keyword>
<evidence type="ECO:0000313" key="4">
    <source>
        <dbReference type="EMBL" id="TSJ77057.1"/>
    </source>
</evidence>
<protein>
    <submittedName>
        <fullName evidence="4">D-2-hydroxyacid dehydrogenase</fullName>
    </submittedName>
</protein>
<dbReference type="PANTHER" id="PTHR43333">
    <property type="entry name" value="2-HACID_DH_C DOMAIN-CONTAINING PROTEIN"/>
    <property type="match status" value="1"/>
</dbReference>
<dbReference type="AlphaFoldDB" id="A0A556QKB0"/>
<feature type="domain" description="D-isomer specific 2-hydroxyacid dehydrogenase NAD-binding" evidence="3">
    <location>
        <begin position="114"/>
        <end position="291"/>
    </location>
</feature>
<organism evidence="4 5">
    <name type="scientific">Rariglobus hedericola</name>
    <dbReference type="NCBI Taxonomy" id="2597822"/>
    <lineage>
        <taxon>Bacteria</taxon>
        <taxon>Pseudomonadati</taxon>
        <taxon>Verrucomicrobiota</taxon>
        <taxon>Opitutia</taxon>
        <taxon>Opitutales</taxon>
        <taxon>Opitutaceae</taxon>
        <taxon>Rariglobus</taxon>
    </lineage>
</organism>
<dbReference type="Proteomes" id="UP000315648">
    <property type="component" value="Unassembled WGS sequence"/>
</dbReference>
<evidence type="ECO:0000256" key="2">
    <source>
        <dbReference type="ARBA" id="ARBA00023027"/>
    </source>
</evidence>
<reference evidence="4 5" key="1">
    <citation type="submission" date="2019-07" db="EMBL/GenBank/DDBJ databases">
        <title>Description of 53C-WASEF.</title>
        <authorList>
            <person name="Pitt A."/>
            <person name="Hahn M.W."/>
        </authorList>
    </citation>
    <scope>NUCLEOTIDE SEQUENCE [LARGE SCALE GENOMIC DNA]</scope>
    <source>
        <strain evidence="4 5">53C-WASEF</strain>
    </source>
</reference>
<evidence type="ECO:0000256" key="1">
    <source>
        <dbReference type="ARBA" id="ARBA00023002"/>
    </source>
</evidence>
<accession>A0A556QKB0</accession>
<evidence type="ECO:0000259" key="3">
    <source>
        <dbReference type="Pfam" id="PF02826"/>
    </source>
</evidence>
<dbReference type="InterPro" id="IPR036291">
    <property type="entry name" value="NAD(P)-bd_dom_sf"/>
</dbReference>
<dbReference type="SUPFAM" id="SSF51735">
    <property type="entry name" value="NAD(P)-binding Rossmann-fold domains"/>
    <property type="match status" value="1"/>
</dbReference>
<dbReference type="SUPFAM" id="SSF52283">
    <property type="entry name" value="Formate/glycerate dehydrogenase catalytic domain-like"/>
    <property type="match status" value="1"/>
</dbReference>
<dbReference type="GO" id="GO:0051287">
    <property type="term" value="F:NAD binding"/>
    <property type="evidence" value="ECO:0007669"/>
    <property type="project" value="InterPro"/>
</dbReference>
<dbReference type="EMBL" id="VMBG01000002">
    <property type="protein sequence ID" value="TSJ77057.1"/>
    <property type="molecule type" value="Genomic_DNA"/>
</dbReference>
<dbReference type="InterPro" id="IPR006140">
    <property type="entry name" value="D-isomer_DH_NAD-bd"/>
</dbReference>
<sequence>MSHTIWCNAALNERAEQMLVDGAMGHRVIFAKERLASVLKAGKSDEGIAEADVVFGQPEPAECLQRAKIKWVAVTSAGYGRYDTPEFLENFKARGSVFSTSSTVFAEPCAQHVMAMMLALGRQLLESYAEQRGDKQWKFFERRSASVLMNGQTVLLLGYGTIARRLTELLAPFGMKIYAVRRKAHSERGVFVISEERVTSVLGEADHVVNLLPDNEATRNYVNARRLAACKPGARFYNIGRGTTVDENALMQALENGKLGAAYLDVFAEEPLPSSSRLWTTRNCFITPHTAGGRSDQDVALVKHFVGNFKKFAEGETGAMDDRVV</sequence>
<comment type="caution">
    <text evidence="4">The sequence shown here is derived from an EMBL/GenBank/DDBJ whole genome shotgun (WGS) entry which is preliminary data.</text>
</comment>
<gene>
    <name evidence="4" type="ORF">FPL22_13210</name>
</gene>
<dbReference type="OrthoDB" id="9805416at2"/>
<keyword evidence="2" id="KW-0520">NAD</keyword>
<dbReference type="GO" id="GO:0016491">
    <property type="term" value="F:oxidoreductase activity"/>
    <property type="evidence" value="ECO:0007669"/>
    <property type="project" value="UniProtKB-KW"/>
</dbReference>